<evidence type="ECO:0000256" key="3">
    <source>
        <dbReference type="ARBA" id="ARBA00022692"/>
    </source>
</evidence>
<feature type="transmembrane region" description="Helical" evidence="6">
    <location>
        <begin position="108"/>
        <end position="129"/>
    </location>
</feature>
<protein>
    <submittedName>
        <fullName evidence="7">ABC-type uncharacterized transport system, permease component</fullName>
    </submittedName>
</protein>
<dbReference type="AlphaFoldDB" id="S5DPI6"/>
<reference evidence="7" key="1">
    <citation type="journal article" date="2013" name="Sci. Rep.">
        <title>Metagenomics uncovers a new group of low GC and ultra-small marine Actinobacteria.</title>
        <authorList>
            <person name="Ghai R."/>
            <person name="Mizuno C.M."/>
            <person name="Picazo A."/>
            <person name="Camacho A."/>
            <person name="Rodriguez-Valera F."/>
        </authorList>
    </citation>
    <scope>NUCLEOTIDE SEQUENCE</scope>
</reference>
<evidence type="ECO:0000256" key="1">
    <source>
        <dbReference type="ARBA" id="ARBA00004651"/>
    </source>
</evidence>
<evidence type="ECO:0000313" key="7">
    <source>
        <dbReference type="EMBL" id="AGQ19498.1"/>
    </source>
</evidence>
<dbReference type="GO" id="GO:0022857">
    <property type="term" value="F:transmembrane transporter activity"/>
    <property type="evidence" value="ECO:0007669"/>
    <property type="project" value="InterPro"/>
</dbReference>
<keyword evidence="3 6" id="KW-0812">Transmembrane</keyword>
<evidence type="ECO:0000256" key="2">
    <source>
        <dbReference type="ARBA" id="ARBA00022475"/>
    </source>
</evidence>
<keyword evidence="2" id="KW-1003">Cell membrane</keyword>
<feature type="transmembrane region" description="Helical" evidence="6">
    <location>
        <begin position="85"/>
        <end position="102"/>
    </location>
</feature>
<name>S5DPI6_9ACTN</name>
<comment type="subcellular location">
    <subcellularLocation>
        <location evidence="1">Cell membrane</location>
        <topology evidence="1">Multi-pass membrane protein</topology>
    </subcellularLocation>
</comment>
<dbReference type="EMBL" id="KC811133">
    <property type="protein sequence ID" value="AGQ19498.1"/>
    <property type="molecule type" value="Genomic_DNA"/>
</dbReference>
<organism evidence="7">
    <name type="scientific">Candidatus Actinomarina minuta</name>
    <dbReference type="NCBI Taxonomy" id="1389454"/>
    <lineage>
        <taxon>Bacteria</taxon>
        <taxon>Bacillati</taxon>
        <taxon>Actinomycetota</taxon>
        <taxon>Actinomycetes</taxon>
        <taxon>Candidatus Actinomarinidae</taxon>
        <taxon>Candidatus Actinomarinales</taxon>
        <taxon>Candidatus Actinomarineae</taxon>
        <taxon>Candidatus Actinomarinaceae</taxon>
        <taxon>Candidatus Actinomarina</taxon>
    </lineage>
</organism>
<sequence length="360" mass="39186">MKLRLRLVSLSAPLIALILAVSLTSLILLSIGKDPIETFRMMFDYGTTGKSIVSVLNRTTPLYISAVAVAVGFKMGLFNIGVEGQYLLGALLAAAIGTSFAISRPIHIFFIMLIAIVASSLWAAIAGYLKVYKGIHEVISTIMLNYIGTGLIAYLLSNIFFDKDEKNAIPQTVELPESGRLPALNNLFGIEDLPNLHGFLPITILLGLIYYLLIWKTTLGYDLRVTGANPVAARFSGVDPKRLTIIAMIISGGFAGLVGMGPLLGYFHQYTIDFPPGLGFAGIGVALLGRNHPVGMFLGAILFGFLERSAQILDLRGVPKEIETMMSAFILLIVVVFYEIIRRYILTQQIKDASKKIGEK</sequence>
<keyword evidence="4 6" id="KW-1133">Transmembrane helix</keyword>
<dbReference type="GO" id="GO:0005886">
    <property type="term" value="C:plasma membrane"/>
    <property type="evidence" value="ECO:0007669"/>
    <property type="project" value="UniProtKB-SubCell"/>
</dbReference>
<feature type="transmembrane region" description="Helical" evidence="6">
    <location>
        <begin position="141"/>
        <end position="161"/>
    </location>
</feature>
<feature type="transmembrane region" description="Helical" evidence="6">
    <location>
        <begin position="243"/>
        <end position="264"/>
    </location>
</feature>
<feature type="transmembrane region" description="Helical" evidence="6">
    <location>
        <begin position="325"/>
        <end position="341"/>
    </location>
</feature>
<dbReference type="CDD" id="cd06580">
    <property type="entry name" value="TM_PBP1_transp_TpRbsC_like"/>
    <property type="match status" value="1"/>
</dbReference>
<proteinExistence type="predicted"/>
<evidence type="ECO:0000256" key="6">
    <source>
        <dbReference type="SAM" id="Phobius"/>
    </source>
</evidence>
<accession>S5DPI6</accession>
<keyword evidence="5 6" id="KW-0472">Membrane</keyword>
<feature type="transmembrane region" description="Helical" evidence="6">
    <location>
        <begin position="7"/>
        <end position="31"/>
    </location>
</feature>
<dbReference type="PANTHER" id="PTHR47089:SF1">
    <property type="entry name" value="GUANOSINE ABC TRANSPORTER PERMEASE PROTEIN NUPP"/>
    <property type="match status" value="1"/>
</dbReference>
<dbReference type="PRINTS" id="PR00342">
    <property type="entry name" value="RHESUSRHD"/>
</dbReference>
<dbReference type="InterPro" id="IPR001851">
    <property type="entry name" value="ABC_transp_permease"/>
</dbReference>
<dbReference type="PANTHER" id="PTHR47089">
    <property type="entry name" value="ABC TRANSPORTER, PERMEASE PROTEIN"/>
    <property type="match status" value="1"/>
</dbReference>
<dbReference type="InterPro" id="IPR002229">
    <property type="entry name" value="RhesusRHD"/>
</dbReference>
<evidence type="ECO:0000256" key="5">
    <source>
        <dbReference type="ARBA" id="ARBA00023136"/>
    </source>
</evidence>
<evidence type="ECO:0000256" key="4">
    <source>
        <dbReference type="ARBA" id="ARBA00022989"/>
    </source>
</evidence>
<feature type="transmembrane region" description="Helical" evidence="6">
    <location>
        <begin position="196"/>
        <end position="214"/>
    </location>
</feature>
<dbReference type="Pfam" id="PF02653">
    <property type="entry name" value="BPD_transp_2"/>
    <property type="match status" value="1"/>
</dbReference>